<dbReference type="InterPro" id="IPR031876">
    <property type="entry name" value="DUF4760"/>
</dbReference>
<dbReference type="RefSeq" id="WP_284350231.1">
    <property type="nucleotide sequence ID" value="NZ_BRXS01000003.1"/>
</dbReference>
<gene>
    <name evidence="1" type="ORF">rosag_22840</name>
</gene>
<comment type="caution">
    <text evidence="1">The sequence shown here is derived from an EMBL/GenBank/DDBJ whole genome shotgun (WGS) entry which is preliminary data.</text>
</comment>
<evidence type="ECO:0000313" key="1">
    <source>
        <dbReference type="EMBL" id="GLC25771.1"/>
    </source>
</evidence>
<dbReference type="AlphaFoldDB" id="A0AA37Q9W5"/>
<accession>A0AA37Q9W5</accession>
<proteinExistence type="predicted"/>
<protein>
    <submittedName>
        <fullName evidence="1">Uncharacterized protein</fullName>
    </submittedName>
</protein>
<name>A0AA37Q9W5_9BACT</name>
<organism evidence="1 2">
    <name type="scientific">Roseisolibacter agri</name>
    <dbReference type="NCBI Taxonomy" id="2014610"/>
    <lineage>
        <taxon>Bacteria</taxon>
        <taxon>Pseudomonadati</taxon>
        <taxon>Gemmatimonadota</taxon>
        <taxon>Gemmatimonadia</taxon>
        <taxon>Gemmatimonadales</taxon>
        <taxon>Gemmatimonadaceae</taxon>
        <taxon>Roseisolibacter</taxon>
    </lineage>
</organism>
<evidence type="ECO:0000313" key="2">
    <source>
        <dbReference type="Proteomes" id="UP001161325"/>
    </source>
</evidence>
<keyword evidence="2" id="KW-1185">Reference proteome</keyword>
<dbReference type="EMBL" id="BRXS01000003">
    <property type="protein sequence ID" value="GLC25771.1"/>
    <property type="molecule type" value="Genomic_DNA"/>
</dbReference>
<reference evidence="1" key="1">
    <citation type="submission" date="2022-08" db="EMBL/GenBank/DDBJ databases">
        <title>Draft genome sequencing of Roseisolibacter agri AW1220.</title>
        <authorList>
            <person name="Tobiishi Y."/>
            <person name="Tonouchi A."/>
        </authorList>
    </citation>
    <scope>NUCLEOTIDE SEQUENCE</scope>
    <source>
        <strain evidence="1">AW1220</strain>
    </source>
</reference>
<dbReference type="Proteomes" id="UP001161325">
    <property type="component" value="Unassembled WGS sequence"/>
</dbReference>
<sequence length="148" mass="16272">MPTPFESAQLNLQLYELRREPALREARAWFTMEFTPESFAELVAVAGGARNASFRMVLGYWDMAASMVTSGAIDGDAFRAAHGEIFLALAKIHPFLAELREASGEPDFCRHLEAVVMAAPEAESILTRRRAAALAHARQRASQPPALD</sequence>
<dbReference type="Pfam" id="PF15956">
    <property type="entry name" value="DUF4760"/>
    <property type="match status" value="1"/>
</dbReference>